<dbReference type="InterPro" id="IPR036188">
    <property type="entry name" value="FAD/NAD-bd_sf"/>
</dbReference>
<comment type="similarity">
    <text evidence="2">Belongs to the FAD-dependent glycerol-3-phosphate dehydrogenase family.</text>
</comment>
<protein>
    <submittedName>
        <fullName evidence="9">Glycerol-3-phosphate dehydrogenase/oxidase</fullName>
        <ecNumber evidence="9">1.-.-.-</ecNumber>
    </submittedName>
</protein>
<evidence type="ECO:0000256" key="2">
    <source>
        <dbReference type="ARBA" id="ARBA00007330"/>
    </source>
</evidence>
<keyword evidence="5" id="KW-0274">FAD</keyword>
<evidence type="ECO:0000313" key="9">
    <source>
        <dbReference type="EMBL" id="MFC3075573.1"/>
    </source>
</evidence>
<dbReference type="EMBL" id="JBHRSP010000036">
    <property type="protein sequence ID" value="MFC3075573.1"/>
    <property type="molecule type" value="Genomic_DNA"/>
</dbReference>
<feature type="domain" description="FAD dependent oxidoreductase" evidence="7">
    <location>
        <begin position="2"/>
        <end position="340"/>
    </location>
</feature>
<dbReference type="PANTHER" id="PTHR11985">
    <property type="entry name" value="GLYCEROL-3-PHOSPHATE DEHYDROGENASE"/>
    <property type="match status" value="1"/>
</dbReference>
<comment type="caution">
    <text evidence="9">The sequence shown here is derived from an EMBL/GenBank/DDBJ whole genome shotgun (WGS) entry which is preliminary data.</text>
</comment>
<reference evidence="10" key="1">
    <citation type="journal article" date="2019" name="Int. J. Syst. Evol. Microbiol.">
        <title>The Global Catalogue of Microorganisms (GCM) 10K type strain sequencing project: providing services to taxonomists for standard genome sequencing and annotation.</title>
        <authorList>
            <consortium name="The Broad Institute Genomics Platform"/>
            <consortium name="The Broad Institute Genome Sequencing Center for Infectious Disease"/>
            <person name="Wu L."/>
            <person name="Ma J."/>
        </authorList>
    </citation>
    <scope>NUCLEOTIDE SEQUENCE [LARGE SCALE GENOMIC DNA]</scope>
    <source>
        <strain evidence="10">KCTC 52677</strain>
    </source>
</reference>
<organism evidence="9 10">
    <name type="scientific">Shinella pollutisoli</name>
    <dbReference type="NCBI Taxonomy" id="2250594"/>
    <lineage>
        <taxon>Bacteria</taxon>
        <taxon>Pseudomonadati</taxon>
        <taxon>Pseudomonadota</taxon>
        <taxon>Alphaproteobacteria</taxon>
        <taxon>Hyphomicrobiales</taxon>
        <taxon>Rhizobiaceae</taxon>
        <taxon>Shinella</taxon>
    </lineage>
</organism>
<dbReference type="PRINTS" id="PR01001">
    <property type="entry name" value="FADG3PDH"/>
</dbReference>
<evidence type="ECO:0000256" key="6">
    <source>
        <dbReference type="ARBA" id="ARBA00023002"/>
    </source>
</evidence>
<evidence type="ECO:0000256" key="4">
    <source>
        <dbReference type="ARBA" id="ARBA00022798"/>
    </source>
</evidence>
<dbReference type="InterPro" id="IPR000447">
    <property type="entry name" value="G3P_DH_FAD-dep"/>
</dbReference>
<comment type="cofactor">
    <cofactor evidence="1">
        <name>FAD</name>
        <dbReference type="ChEBI" id="CHEBI:57692"/>
    </cofactor>
</comment>
<evidence type="ECO:0000256" key="3">
    <source>
        <dbReference type="ARBA" id="ARBA00022630"/>
    </source>
</evidence>
<sequence length="545" mass="58811">MLVIGGGVNGVAVLRELALNAVGAVLVDRADFCMGASGASSRMAHGGLRYLENREFKLVAESVRERNRLLKHAPHVTAPLEIAVPLAHYLRGLGGSIRRFLGLPSKDARLSAVALEGALLLYEFLGRVEKVLPSHSLGLSRSGFPRALASRYKALVRYYDARIRNPEGLVLEMIEDALSASGQAACLNHVSWSCAPDGLVTVADPVTGASFDVRPGLIVNAAGAWVDAVNRSLGLETAYIRPVKGAHLLLRHDALFERMAGRAFYFDDGTGRMVISYPLDGTVLLGTTEIPVNDPDDDTVGQSETAYLLQAISQLFDDIAVDETHIAAVTTGIRPLQAGGHANANRANRDHLIAEDRIAGTGTPVLSLIGGKWTTFRAFGEQAADRILDRLSRRRIVDTRRRLYPGASGLDAVRVRLLARADLPPGRASTLLERYGALAREVADFCAAQADAPLSTLQDYTRREVEWLVSRRAALFLDDLVLRRMQIVAEGRCTPAVIGELGAVLAAARGLDAAWAQAQVDACLGLRTILFHPPADEVVREVRHA</sequence>
<keyword evidence="10" id="KW-1185">Reference proteome</keyword>
<evidence type="ECO:0000313" key="10">
    <source>
        <dbReference type="Proteomes" id="UP001595377"/>
    </source>
</evidence>
<dbReference type="Gene3D" id="1.10.8.870">
    <property type="entry name" value="Alpha-glycerophosphate oxidase, cap domain"/>
    <property type="match status" value="1"/>
</dbReference>
<evidence type="ECO:0000259" key="7">
    <source>
        <dbReference type="Pfam" id="PF01266"/>
    </source>
</evidence>
<gene>
    <name evidence="9" type="ORF">ACFOHH_20855</name>
</gene>
<keyword evidence="6 9" id="KW-0560">Oxidoreductase</keyword>
<proteinExistence type="inferred from homology"/>
<feature type="domain" description="Alpha-glycerophosphate oxidase C-terminal" evidence="8">
    <location>
        <begin position="399"/>
        <end position="511"/>
    </location>
</feature>
<evidence type="ECO:0000256" key="1">
    <source>
        <dbReference type="ARBA" id="ARBA00001974"/>
    </source>
</evidence>
<dbReference type="InterPro" id="IPR031656">
    <property type="entry name" value="DAO_C"/>
</dbReference>
<accession>A0ABV7DMW4</accession>
<keyword evidence="3" id="KW-0285">Flavoprotein</keyword>
<dbReference type="SUPFAM" id="SSF51905">
    <property type="entry name" value="FAD/NAD(P)-binding domain"/>
    <property type="match status" value="1"/>
</dbReference>
<dbReference type="Gene3D" id="3.30.9.10">
    <property type="entry name" value="D-Amino Acid Oxidase, subunit A, domain 2"/>
    <property type="match status" value="1"/>
</dbReference>
<keyword evidence="4" id="KW-0319">Glycerol metabolism</keyword>
<dbReference type="Pfam" id="PF01266">
    <property type="entry name" value="DAO"/>
    <property type="match status" value="1"/>
</dbReference>
<dbReference type="InterPro" id="IPR038299">
    <property type="entry name" value="DAO_C_sf"/>
</dbReference>
<dbReference type="Gene3D" id="3.50.50.60">
    <property type="entry name" value="FAD/NAD(P)-binding domain"/>
    <property type="match status" value="1"/>
</dbReference>
<evidence type="ECO:0000259" key="8">
    <source>
        <dbReference type="Pfam" id="PF16901"/>
    </source>
</evidence>
<dbReference type="EC" id="1.-.-.-" evidence="9"/>
<dbReference type="PANTHER" id="PTHR11985:SF35">
    <property type="entry name" value="ANAEROBIC GLYCEROL-3-PHOSPHATE DEHYDROGENASE SUBUNIT A"/>
    <property type="match status" value="1"/>
</dbReference>
<name>A0ABV7DMW4_9HYPH</name>
<evidence type="ECO:0000256" key="5">
    <source>
        <dbReference type="ARBA" id="ARBA00022827"/>
    </source>
</evidence>
<dbReference type="GO" id="GO:0016491">
    <property type="term" value="F:oxidoreductase activity"/>
    <property type="evidence" value="ECO:0007669"/>
    <property type="project" value="UniProtKB-KW"/>
</dbReference>
<dbReference type="Proteomes" id="UP001595377">
    <property type="component" value="Unassembled WGS sequence"/>
</dbReference>
<dbReference type="RefSeq" id="WP_257318072.1">
    <property type="nucleotide sequence ID" value="NZ_JANFDG010000039.1"/>
</dbReference>
<dbReference type="InterPro" id="IPR006076">
    <property type="entry name" value="FAD-dep_OxRdtase"/>
</dbReference>
<dbReference type="Pfam" id="PF16901">
    <property type="entry name" value="DAO_C"/>
    <property type="match status" value="1"/>
</dbReference>